<keyword evidence="1" id="KW-0479">Metal-binding</keyword>
<evidence type="ECO:0000313" key="4">
    <source>
        <dbReference type="EMBL" id="PLX19955.1"/>
    </source>
</evidence>
<dbReference type="InterPro" id="IPR036594">
    <property type="entry name" value="Meth_synthase_dom"/>
</dbReference>
<sequence length="225" mass="24806">MIESKIQQLLNSFLNADREKSLNIIRAYSKANTTAKALNELIEPVQEKIGEMWEKGEELSLAQAYVIAKVVEDFMFEIASEIKVENVNCVGTAVIGNIMDDYHSLGRKLIKIFLESAGWEIIDLGNDVEPSVFVDKAIENKARIIGVSAMMYSTAKNIKMVREELDKRGLSSKIMLAVGGAVFKVRPSLCDEVGGDGTANNALLVPNLFETLLVKAVKGETDELH</sequence>
<organism evidence="4 5">
    <name type="scientific">Muiribacterium halophilum</name>
    <dbReference type="NCBI Taxonomy" id="2053465"/>
    <lineage>
        <taxon>Bacteria</taxon>
        <taxon>Candidatus Muiribacteriota</taxon>
        <taxon>Candidatus Muiribacteriia</taxon>
        <taxon>Candidatus Muiribacteriales</taxon>
        <taxon>Candidatus Muiribacteriaceae</taxon>
        <taxon>Candidatus Muiribacterium</taxon>
    </lineage>
</organism>
<keyword evidence="2" id="KW-0170">Cobalt</keyword>
<comment type="caution">
    <text evidence="4">The sequence shown here is derived from an EMBL/GenBank/DDBJ whole genome shotgun (WGS) entry which is preliminary data.</text>
</comment>
<dbReference type="InterPro" id="IPR006158">
    <property type="entry name" value="Cobalamin-bd"/>
</dbReference>
<proteinExistence type="predicted"/>
<feature type="domain" description="B12-binding" evidence="3">
    <location>
        <begin position="90"/>
        <end position="223"/>
    </location>
</feature>
<dbReference type="Pfam" id="PF02310">
    <property type="entry name" value="B12-binding"/>
    <property type="match status" value="1"/>
</dbReference>
<dbReference type="EMBL" id="PKTG01000013">
    <property type="protein sequence ID" value="PLX19955.1"/>
    <property type="molecule type" value="Genomic_DNA"/>
</dbReference>
<dbReference type="Proteomes" id="UP000234857">
    <property type="component" value="Unassembled WGS sequence"/>
</dbReference>
<dbReference type="PROSITE" id="PS51332">
    <property type="entry name" value="B12_BINDING"/>
    <property type="match status" value="1"/>
</dbReference>
<dbReference type="GO" id="GO:0031419">
    <property type="term" value="F:cobalamin binding"/>
    <property type="evidence" value="ECO:0007669"/>
    <property type="project" value="InterPro"/>
</dbReference>
<dbReference type="Gene3D" id="1.10.1240.10">
    <property type="entry name" value="Methionine synthase domain"/>
    <property type="match status" value="1"/>
</dbReference>
<evidence type="ECO:0000259" key="3">
    <source>
        <dbReference type="PROSITE" id="PS51332"/>
    </source>
</evidence>
<dbReference type="SUPFAM" id="SSF52242">
    <property type="entry name" value="Cobalamin (vitamin B12)-binding domain"/>
    <property type="match status" value="1"/>
</dbReference>
<evidence type="ECO:0000256" key="1">
    <source>
        <dbReference type="ARBA" id="ARBA00022723"/>
    </source>
</evidence>
<dbReference type="Pfam" id="PF02607">
    <property type="entry name" value="B12-binding_2"/>
    <property type="match status" value="1"/>
</dbReference>
<dbReference type="PANTHER" id="PTHR45833:SF1">
    <property type="entry name" value="METHIONINE SYNTHASE"/>
    <property type="match status" value="1"/>
</dbReference>
<dbReference type="GO" id="GO:0008705">
    <property type="term" value="F:methionine synthase activity"/>
    <property type="evidence" value="ECO:0007669"/>
    <property type="project" value="TreeGrafter"/>
</dbReference>
<reference evidence="4 5" key="1">
    <citation type="submission" date="2017-11" db="EMBL/GenBank/DDBJ databases">
        <title>Genome-resolved metagenomics identifies genetic mobility, metabolic interactions, and unexpected diversity in perchlorate-reducing communities.</title>
        <authorList>
            <person name="Barnum T.P."/>
            <person name="Figueroa I.A."/>
            <person name="Carlstrom C.I."/>
            <person name="Lucas L.N."/>
            <person name="Engelbrektson A.L."/>
            <person name="Coates J.D."/>
        </authorList>
    </citation>
    <scope>NUCLEOTIDE SEQUENCE [LARGE SCALE GENOMIC DNA]</scope>
    <source>
        <strain evidence="4">BM706</strain>
    </source>
</reference>
<dbReference type="Gene3D" id="3.40.50.280">
    <property type="entry name" value="Cobalamin-binding domain"/>
    <property type="match status" value="1"/>
</dbReference>
<dbReference type="AlphaFoldDB" id="A0A2N5ZMR5"/>
<evidence type="ECO:0000313" key="5">
    <source>
        <dbReference type="Proteomes" id="UP000234857"/>
    </source>
</evidence>
<dbReference type="GO" id="GO:0050667">
    <property type="term" value="P:homocysteine metabolic process"/>
    <property type="evidence" value="ECO:0007669"/>
    <property type="project" value="TreeGrafter"/>
</dbReference>
<dbReference type="InterPro" id="IPR003759">
    <property type="entry name" value="Cbl-bd_cap"/>
</dbReference>
<dbReference type="InterPro" id="IPR036724">
    <property type="entry name" value="Cobalamin-bd_sf"/>
</dbReference>
<dbReference type="GO" id="GO:0005829">
    <property type="term" value="C:cytosol"/>
    <property type="evidence" value="ECO:0007669"/>
    <property type="project" value="TreeGrafter"/>
</dbReference>
<evidence type="ECO:0000256" key="2">
    <source>
        <dbReference type="ARBA" id="ARBA00023285"/>
    </source>
</evidence>
<dbReference type="GO" id="GO:0046872">
    <property type="term" value="F:metal ion binding"/>
    <property type="evidence" value="ECO:0007669"/>
    <property type="project" value="UniProtKB-KW"/>
</dbReference>
<protein>
    <submittedName>
        <fullName evidence="4">Corrinoid-binding protein</fullName>
    </submittedName>
</protein>
<accession>A0A2N5ZMR5</accession>
<dbReference type="GO" id="GO:0046653">
    <property type="term" value="P:tetrahydrofolate metabolic process"/>
    <property type="evidence" value="ECO:0007669"/>
    <property type="project" value="TreeGrafter"/>
</dbReference>
<gene>
    <name evidence="4" type="ORF">C0601_00620</name>
</gene>
<dbReference type="PANTHER" id="PTHR45833">
    <property type="entry name" value="METHIONINE SYNTHASE"/>
    <property type="match status" value="1"/>
</dbReference>
<name>A0A2N5ZMR5_MUIH1</name>
<dbReference type="InterPro" id="IPR050554">
    <property type="entry name" value="Met_Synthase/Corrinoid"/>
</dbReference>